<evidence type="ECO:0000256" key="10">
    <source>
        <dbReference type="ARBA" id="ARBA00034018"/>
    </source>
</evidence>
<dbReference type="RefSeq" id="WP_208718043.1">
    <property type="nucleotide sequence ID" value="NZ_CP024770.1"/>
</dbReference>
<feature type="transmembrane region" description="Helical" evidence="12">
    <location>
        <begin position="163"/>
        <end position="184"/>
    </location>
</feature>
<evidence type="ECO:0000256" key="5">
    <source>
        <dbReference type="ARBA" id="ARBA00022741"/>
    </source>
</evidence>
<dbReference type="GO" id="GO:0008559">
    <property type="term" value="F:ABC-type xenobiotic transporter activity"/>
    <property type="evidence" value="ECO:0007669"/>
    <property type="project" value="UniProtKB-EC"/>
</dbReference>
<dbReference type="InterPro" id="IPR005074">
    <property type="entry name" value="Peptidase_C39"/>
</dbReference>
<dbReference type="PROSITE" id="PS50893">
    <property type="entry name" value="ABC_TRANSPORTER_2"/>
    <property type="match status" value="1"/>
</dbReference>
<dbReference type="EMBL" id="CP024770">
    <property type="protein sequence ID" value="QGY32147.1"/>
    <property type="molecule type" value="Genomic_DNA"/>
</dbReference>
<dbReference type="PROSITE" id="PS00211">
    <property type="entry name" value="ABC_TRANSPORTER_1"/>
    <property type="match status" value="1"/>
</dbReference>
<name>A0A6B9GD59_PANCY</name>
<feature type="domain" description="ABC transmembrane type-1" evidence="14">
    <location>
        <begin position="167"/>
        <end position="445"/>
    </location>
</feature>
<dbReference type="PROSITE" id="PS50990">
    <property type="entry name" value="PEPTIDASE_C39"/>
    <property type="match status" value="1"/>
</dbReference>
<evidence type="ECO:0000256" key="3">
    <source>
        <dbReference type="ARBA" id="ARBA00012191"/>
    </source>
</evidence>
<evidence type="ECO:0000313" key="16">
    <source>
        <dbReference type="EMBL" id="QGY32147.1"/>
    </source>
</evidence>
<dbReference type="SMART" id="SM00382">
    <property type="entry name" value="AAA"/>
    <property type="match status" value="1"/>
</dbReference>
<sequence length="698" mass="77632">MKNKTRKTFIPEMVFQQETAECGLACISMFAAALGQQEDLPSLRARFPLTSAGASLHQLTDILGQLNINVLPIRFDVKEMEALPLPAILHFGGNHFVFIAARKGRYVHLFNPASGEAVYRLDTLLEHFTGYAIIADYSSQVTAAPAEVRPRRRPLLPGVQIPFRWRIFTGSLLVGMLAFLQPLLFSRVLDKGAFPQNFGLWTPFIVVTLAVVLSALLDLGLVRLGIAQQRSLSRNYIPGLFNQLLQKPMTWFEQRSAADMNQRFSSLARILVQRGGLLNTLWIALLTTLLSTIAMFWLHPLLGSLALLVILIYGAISSWYSSQREALHHATENLSGEYQAFTYETLNCIGLVKSAGLQHERCAKFAQKNENLLNSVTQLQWLSARQSRSYQLLASLENIAMLGVAMYLFAQQALTVGQLFAFVMFKQLALGAATRFYMAWIQVRESRVMVQRAQELLPEATPASPTTSARRHFSALRCENFSFAYTPGRPVFTRSDLQFQAGEKIAVIGLSGSGKSSLLKVLCGWYQPQQGQLTVDGETGNWADLQQLAFYQRSEDTLLQASVLDNVLLFNQRGKSGQAIQLLHQLDLEACIAALPHGHRSQISHRNPLLSAGQQQRLMLARALCSDKPLLLLDEPTANLDKQAATRAIDAILASEKTILVALHDRQLAQRFDRVIRLQDGKLQVMSGDACAMGERPA</sequence>
<keyword evidence="5" id="KW-0547">Nucleotide-binding</keyword>
<dbReference type="SUPFAM" id="SSF90123">
    <property type="entry name" value="ABC transporter transmembrane region"/>
    <property type="match status" value="1"/>
</dbReference>
<feature type="transmembrane region" description="Helical" evidence="12">
    <location>
        <begin position="390"/>
        <end position="410"/>
    </location>
</feature>
<evidence type="ECO:0000256" key="2">
    <source>
        <dbReference type="ARBA" id="ARBA00006526"/>
    </source>
</evidence>
<dbReference type="PANTHER" id="PTHR24221:SF654">
    <property type="entry name" value="ATP-BINDING CASSETTE SUB-FAMILY B MEMBER 6"/>
    <property type="match status" value="1"/>
</dbReference>
<protein>
    <recommendedName>
        <fullName evidence="3">ABC-type xenobiotic transporter</fullName>
        <ecNumber evidence="3">7.6.2.2</ecNumber>
    </recommendedName>
</protein>
<dbReference type="GO" id="GO:0034040">
    <property type="term" value="F:ATPase-coupled lipid transmembrane transporter activity"/>
    <property type="evidence" value="ECO:0007669"/>
    <property type="project" value="TreeGrafter"/>
</dbReference>
<comment type="catalytic activity">
    <reaction evidence="10">
        <text>ATP + H2O + xenobioticSide 1 = ADP + phosphate + xenobioticSide 2.</text>
        <dbReference type="EC" id="7.6.2.2"/>
    </reaction>
</comment>
<keyword evidence="8 12" id="KW-1133">Transmembrane helix</keyword>
<gene>
    <name evidence="16" type="ORF">CUN67_24450</name>
</gene>
<dbReference type="Proteomes" id="UP000502005">
    <property type="component" value="Plasmid pNE1B"/>
</dbReference>
<evidence type="ECO:0000256" key="9">
    <source>
        <dbReference type="ARBA" id="ARBA00023136"/>
    </source>
</evidence>
<reference evidence="16" key="1">
    <citation type="submission" date="2017-11" db="EMBL/GenBank/DDBJ databases">
        <title>Genome sequence of Pantoea cypripedii NE1.</title>
        <authorList>
            <person name="Nascimento F.X."/>
        </authorList>
    </citation>
    <scope>NUCLEOTIDE SEQUENCE [LARGE SCALE GENOMIC DNA]</scope>
    <source>
        <strain evidence="16">NE1</strain>
        <plasmid evidence="16">pNE1B</plasmid>
    </source>
</reference>
<organism evidence="16">
    <name type="scientific">Pantoea cypripedii</name>
    <name type="common">Pectobacterium cypripedii</name>
    <name type="synonym">Erwinia cypripedii</name>
    <dbReference type="NCBI Taxonomy" id="55209"/>
    <lineage>
        <taxon>Bacteria</taxon>
        <taxon>Pseudomonadati</taxon>
        <taxon>Pseudomonadota</taxon>
        <taxon>Gammaproteobacteria</taxon>
        <taxon>Enterobacterales</taxon>
        <taxon>Erwiniaceae</taxon>
        <taxon>Pantoea</taxon>
    </lineage>
</organism>
<dbReference type="EC" id="7.6.2.2" evidence="3"/>
<dbReference type="GO" id="GO:0016887">
    <property type="term" value="F:ATP hydrolysis activity"/>
    <property type="evidence" value="ECO:0007669"/>
    <property type="project" value="InterPro"/>
</dbReference>
<accession>A0A6B9GD59</accession>
<evidence type="ECO:0000259" key="14">
    <source>
        <dbReference type="PROSITE" id="PS50929"/>
    </source>
</evidence>
<dbReference type="GO" id="GO:0008233">
    <property type="term" value="F:peptidase activity"/>
    <property type="evidence" value="ECO:0007669"/>
    <property type="project" value="InterPro"/>
</dbReference>
<dbReference type="PANTHER" id="PTHR24221">
    <property type="entry name" value="ATP-BINDING CASSETTE SUB-FAMILY B"/>
    <property type="match status" value="1"/>
</dbReference>
<feature type="transmembrane region" description="Helical" evidence="12">
    <location>
        <begin position="277"/>
        <end position="298"/>
    </location>
</feature>
<keyword evidence="9 12" id="KW-0472">Membrane</keyword>
<dbReference type="AlphaFoldDB" id="A0A6B9GD59"/>
<keyword evidence="16" id="KW-0614">Plasmid</keyword>
<dbReference type="Gene3D" id="1.20.1560.10">
    <property type="entry name" value="ABC transporter type 1, transmembrane domain"/>
    <property type="match status" value="1"/>
</dbReference>
<keyword evidence="6" id="KW-0067">ATP-binding</keyword>
<geneLocation type="plasmid" evidence="16">
    <name>pNE1B</name>
</geneLocation>
<dbReference type="InterPro" id="IPR011527">
    <property type="entry name" value="ABC1_TM_dom"/>
</dbReference>
<dbReference type="GO" id="GO:0005524">
    <property type="term" value="F:ATP binding"/>
    <property type="evidence" value="ECO:0007669"/>
    <property type="project" value="UniProtKB-KW"/>
</dbReference>
<keyword evidence="7" id="KW-0653">Protein transport</keyword>
<dbReference type="InterPro" id="IPR003593">
    <property type="entry name" value="AAA+_ATPase"/>
</dbReference>
<evidence type="ECO:0000259" key="13">
    <source>
        <dbReference type="PROSITE" id="PS50893"/>
    </source>
</evidence>
<dbReference type="GO" id="GO:0005886">
    <property type="term" value="C:plasma membrane"/>
    <property type="evidence" value="ECO:0007669"/>
    <property type="project" value="UniProtKB-SubCell"/>
</dbReference>
<keyword evidence="4 12" id="KW-0812">Transmembrane</keyword>
<evidence type="ECO:0000256" key="11">
    <source>
        <dbReference type="ARBA" id="ARBA00043264"/>
    </source>
</evidence>
<dbReference type="SUPFAM" id="SSF52540">
    <property type="entry name" value="P-loop containing nucleoside triphosphate hydrolases"/>
    <property type="match status" value="1"/>
</dbReference>
<feature type="transmembrane region" description="Helical" evidence="12">
    <location>
        <begin position="304"/>
        <end position="321"/>
    </location>
</feature>
<dbReference type="InterPro" id="IPR039421">
    <property type="entry name" value="Type_1_exporter"/>
</dbReference>
<dbReference type="Pfam" id="PF00664">
    <property type="entry name" value="ABC_membrane"/>
    <property type="match status" value="1"/>
</dbReference>
<dbReference type="PROSITE" id="PS50929">
    <property type="entry name" value="ABC_TM1F"/>
    <property type="match status" value="1"/>
</dbReference>
<feature type="transmembrane region" description="Helical" evidence="12">
    <location>
        <begin position="204"/>
        <end position="226"/>
    </location>
</feature>
<dbReference type="InterPro" id="IPR003439">
    <property type="entry name" value="ABC_transporter-like_ATP-bd"/>
</dbReference>
<feature type="domain" description="ABC transporter" evidence="13">
    <location>
        <begin position="476"/>
        <end position="698"/>
    </location>
</feature>
<dbReference type="InterPro" id="IPR027417">
    <property type="entry name" value="P-loop_NTPase"/>
</dbReference>
<evidence type="ECO:0000259" key="15">
    <source>
        <dbReference type="PROSITE" id="PS50990"/>
    </source>
</evidence>
<evidence type="ECO:0000256" key="8">
    <source>
        <dbReference type="ARBA" id="ARBA00022989"/>
    </source>
</evidence>
<dbReference type="Gene3D" id="3.90.70.10">
    <property type="entry name" value="Cysteine proteinases"/>
    <property type="match status" value="1"/>
</dbReference>
<keyword evidence="11" id="KW-0080">Bacteriocin transport</keyword>
<dbReference type="Pfam" id="PF03412">
    <property type="entry name" value="Peptidase_C39"/>
    <property type="match status" value="1"/>
</dbReference>
<dbReference type="InterPro" id="IPR017871">
    <property type="entry name" value="ABC_transporter-like_CS"/>
</dbReference>
<dbReference type="GO" id="GO:0043213">
    <property type="term" value="P:bacteriocin transport"/>
    <property type="evidence" value="ECO:0007669"/>
    <property type="project" value="UniProtKB-KW"/>
</dbReference>
<evidence type="ECO:0000256" key="1">
    <source>
        <dbReference type="ARBA" id="ARBA00004651"/>
    </source>
</evidence>
<proteinExistence type="inferred from homology"/>
<comment type="similarity">
    <text evidence="2">Belongs to the ABC transporter superfamily. Drug exporter-2 (TC 3.A.1.117) family.</text>
</comment>
<dbReference type="GO" id="GO:0015031">
    <property type="term" value="P:protein transport"/>
    <property type="evidence" value="ECO:0007669"/>
    <property type="project" value="UniProtKB-KW"/>
</dbReference>
<keyword evidence="7" id="KW-0813">Transport</keyword>
<comment type="subcellular location">
    <subcellularLocation>
        <location evidence="1">Cell membrane</location>
        <topology evidence="1">Multi-pass membrane protein</topology>
    </subcellularLocation>
</comment>
<evidence type="ECO:0000256" key="12">
    <source>
        <dbReference type="SAM" id="Phobius"/>
    </source>
</evidence>
<dbReference type="GO" id="GO:0006508">
    <property type="term" value="P:proteolysis"/>
    <property type="evidence" value="ECO:0007669"/>
    <property type="project" value="InterPro"/>
</dbReference>
<dbReference type="Gene3D" id="3.40.50.300">
    <property type="entry name" value="P-loop containing nucleotide triphosphate hydrolases"/>
    <property type="match status" value="1"/>
</dbReference>
<dbReference type="InterPro" id="IPR036640">
    <property type="entry name" value="ABC1_TM_sf"/>
</dbReference>
<evidence type="ECO:0000256" key="7">
    <source>
        <dbReference type="ARBA" id="ARBA00022927"/>
    </source>
</evidence>
<evidence type="ECO:0000256" key="4">
    <source>
        <dbReference type="ARBA" id="ARBA00022692"/>
    </source>
</evidence>
<evidence type="ECO:0000256" key="6">
    <source>
        <dbReference type="ARBA" id="ARBA00022840"/>
    </source>
</evidence>
<feature type="domain" description="Peptidase C39" evidence="15">
    <location>
        <begin position="16"/>
        <end position="135"/>
    </location>
</feature>
<dbReference type="Pfam" id="PF00005">
    <property type="entry name" value="ABC_tran"/>
    <property type="match status" value="1"/>
</dbReference>